<dbReference type="InterPro" id="IPR036259">
    <property type="entry name" value="MFS_trans_sf"/>
</dbReference>
<protein>
    <recommendedName>
        <fullName evidence="4">G protein-coupled receptor</fullName>
    </recommendedName>
</protein>
<evidence type="ECO:0008006" key="4">
    <source>
        <dbReference type="Google" id="ProtNLM"/>
    </source>
</evidence>
<evidence type="ECO:0000256" key="1">
    <source>
        <dbReference type="SAM" id="Phobius"/>
    </source>
</evidence>
<keyword evidence="1" id="KW-0472">Membrane</keyword>
<dbReference type="Proteomes" id="UP001432027">
    <property type="component" value="Unassembled WGS sequence"/>
</dbReference>
<feature type="non-terminal residue" evidence="2">
    <location>
        <position position="159"/>
    </location>
</feature>
<accession>A0AAV5U0K8</accession>
<dbReference type="AlphaFoldDB" id="A0AAV5U0K8"/>
<evidence type="ECO:0000313" key="3">
    <source>
        <dbReference type="Proteomes" id="UP001432027"/>
    </source>
</evidence>
<keyword evidence="1" id="KW-0812">Transmembrane</keyword>
<name>A0AAV5U0K8_9BILA</name>
<keyword evidence="3" id="KW-1185">Reference proteome</keyword>
<feature type="non-terminal residue" evidence="2">
    <location>
        <position position="1"/>
    </location>
</feature>
<comment type="caution">
    <text evidence="2">The sequence shown here is derived from an EMBL/GenBank/DDBJ whole genome shotgun (WGS) entry which is preliminary data.</text>
</comment>
<feature type="transmembrane region" description="Helical" evidence="1">
    <location>
        <begin position="104"/>
        <end position="124"/>
    </location>
</feature>
<dbReference type="EMBL" id="BTSX01000005">
    <property type="protein sequence ID" value="GMS99997.1"/>
    <property type="molecule type" value="Genomic_DNA"/>
</dbReference>
<reference evidence="2" key="1">
    <citation type="submission" date="2023-10" db="EMBL/GenBank/DDBJ databases">
        <title>Genome assembly of Pristionchus species.</title>
        <authorList>
            <person name="Yoshida K."/>
            <person name="Sommer R.J."/>
        </authorList>
    </citation>
    <scope>NUCLEOTIDE SEQUENCE</scope>
    <source>
        <strain evidence="2">RS0144</strain>
    </source>
</reference>
<dbReference type="SUPFAM" id="SSF103473">
    <property type="entry name" value="MFS general substrate transporter"/>
    <property type="match status" value="1"/>
</dbReference>
<feature type="transmembrane region" description="Helical" evidence="1">
    <location>
        <begin position="78"/>
        <end position="98"/>
    </location>
</feature>
<sequence length="159" mass="18765">FGHFNILIAHLTKVVWFWARGEMNPFYLGEIDWFYGLSQWQHEFAYIMVSITETFLIVERFLAVYLSDRYKTSRNPRIMSIVISAIMFFSCGFAYILHFTTLKLALLLSIEFFDIASLVSAYFCHRYTRKQYRETLLRTLADKYQLRDVAALSSALIPI</sequence>
<feature type="transmembrane region" description="Helical" evidence="1">
    <location>
        <begin position="44"/>
        <end position="66"/>
    </location>
</feature>
<evidence type="ECO:0000313" key="2">
    <source>
        <dbReference type="EMBL" id="GMS99997.1"/>
    </source>
</evidence>
<keyword evidence="1" id="KW-1133">Transmembrane helix</keyword>
<proteinExistence type="predicted"/>
<gene>
    <name evidence="2" type="ORF">PENTCL1PPCAC_22172</name>
</gene>
<organism evidence="2 3">
    <name type="scientific">Pristionchus entomophagus</name>
    <dbReference type="NCBI Taxonomy" id="358040"/>
    <lineage>
        <taxon>Eukaryota</taxon>
        <taxon>Metazoa</taxon>
        <taxon>Ecdysozoa</taxon>
        <taxon>Nematoda</taxon>
        <taxon>Chromadorea</taxon>
        <taxon>Rhabditida</taxon>
        <taxon>Rhabditina</taxon>
        <taxon>Diplogasteromorpha</taxon>
        <taxon>Diplogasteroidea</taxon>
        <taxon>Neodiplogasteridae</taxon>
        <taxon>Pristionchus</taxon>
    </lineage>
</organism>